<organism evidence="3 4">
    <name type="scientific">Nocardioides hwasunensis</name>
    <dbReference type="NCBI Taxonomy" id="397258"/>
    <lineage>
        <taxon>Bacteria</taxon>
        <taxon>Bacillati</taxon>
        <taxon>Actinomycetota</taxon>
        <taxon>Actinomycetes</taxon>
        <taxon>Propionibacteriales</taxon>
        <taxon>Nocardioidaceae</taxon>
        <taxon>Nocardioides</taxon>
    </lineage>
</organism>
<protein>
    <recommendedName>
        <fullName evidence="2">Asl1-like glycosyl hydrolase catalytic domain-containing protein</fullName>
    </recommendedName>
</protein>
<sequence>MKRLGALLVIPLLAALLVTPAHAAPAPERVQARDVRGVGVWEMRGVTKALRKSRAGWYHAWTAEPPAYVGRTRAAFVPMVWGAGSVTDDVLAAAAQHGPWLLGFNEPDLAEQADMSVDEALALWPRLESTGLRLVSPAVAFGGADAGGWLDRFMTGAEQRDLQVDAVALHWYGGDWRPRRAVAQLTDYLDAVHERYAKPVWLTEVALMRFDGGARVPSARVQARFVKLAGRALARRPWVSRWAWFGLPAPAKGPSSGLYRPGARPTAVGKAYAALP</sequence>
<keyword evidence="4" id="KW-1185">Reference proteome</keyword>
<dbReference type="SUPFAM" id="SSF51445">
    <property type="entry name" value="(Trans)glycosidases"/>
    <property type="match status" value="1"/>
</dbReference>
<name>A0ABR8MKF9_9ACTN</name>
<dbReference type="EMBL" id="JACXYY010000004">
    <property type="protein sequence ID" value="MBD3915255.1"/>
    <property type="molecule type" value="Genomic_DNA"/>
</dbReference>
<evidence type="ECO:0000313" key="4">
    <source>
        <dbReference type="Proteomes" id="UP000649289"/>
    </source>
</evidence>
<comment type="caution">
    <text evidence="3">The sequence shown here is derived from an EMBL/GenBank/DDBJ whole genome shotgun (WGS) entry which is preliminary data.</text>
</comment>
<accession>A0ABR8MKF9</accession>
<dbReference type="InterPro" id="IPR024655">
    <property type="entry name" value="Asl1_glyco_hydro_catalytic"/>
</dbReference>
<evidence type="ECO:0000259" key="2">
    <source>
        <dbReference type="Pfam" id="PF11790"/>
    </source>
</evidence>
<feature type="chain" id="PRO_5047327529" description="Asl1-like glycosyl hydrolase catalytic domain-containing protein" evidence="1">
    <location>
        <begin position="24"/>
        <end position="276"/>
    </location>
</feature>
<feature type="signal peptide" evidence="1">
    <location>
        <begin position="1"/>
        <end position="23"/>
    </location>
</feature>
<evidence type="ECO:0000256" key="1">
    <source>
        <dbReference type="SAM" id="SignalP"/>
    </source>
</evidence>
<dbReference type="Proteomes" id="UP000649289">
    <property type="component" value="Unassembled WGS sequence"/>
</dbReference>
<dbReference type="Pfam" id="PF11790">
    <property type="entry name" value="Glyco_hydro_cc"/>
    <property type="match status" value="1"/>
</dbReference>
<dbReference type="PANTHER" id="PTHR34154:SF3">
    <property type="entry name" value="ALKALI-SENSITIVE LINKAGE PROTEIN 1"/>
    <property type="match status" value="1"/>
</dbReference>
<dbReference type="PANTHER" id="PTHR34154">
    <property type="entry name" value="ALKALI-SENSITIVE LINKAGE PROTEIN 1"/>
    <property type="match status" value="1"/>
</dbReference>
<dbReference type="RefSeq" id="WP_191199573.1">
    <property type="nucleotide sequence ID" value="NZ_BAAAPA010000005.1"/>
</dbReference>
<reference evidence="3 4" key="1">
    <citation type="submission" date="2020-09" db="EMBL/GenBank/DDBJ databases">
        <title>novel species in genus Nocardioides.</title>
        <authorList>
            <person name="Zhang G."/>
        </authorList>
    </citation>
    <scope>NUCLEOTIDE SEQUENCE [LARGE SCALE GENOMIC DNA]</scope>
    <source>
        <strain evidence="3 4">19197</strain>
    </source>
</reference>
<evidence type="ECO:0000313" key="3">
    <source>
        <dbReference type="EMBL" id="MBD3915255.1"/>
    </source>
</evidence>
<proteinExistence type="predicted"/>
<gene>
    <name evidence="3" type="ORF">IEZ25_11580</name>
</gene>
<keyword evidence="1" id="KW-0732">Signal</keyword>
<dbReference type="InterPro" id="IPR053183">
    <property type="entry name" value="ASL1"/>
</dbReference>
<dbReference type="Gene3D" id="3.20.20.80">
    <property type="entry name" value="Glycosidases"/>
    <property type="match status" value="1"/>
</dbReference>
<feature type="domain" description="Asl1-like glycosyl hydrolase catalytic" evidence="2">
    <location>
        <begin position="51"/>
        <end position="272"/>
    </location>
</feature>
<dbReference type="InterPro" id="IPR017853">
    <property type="entry name" value="GH"/>
</dbReference>